<evidence type="ECO:0000313" key="1">
    <source>
        <dbReference type="EMBL" id="MFC7330836.1"/>
    </source>
</evidence>
<evidence type="ECO:0008006" key="3">
    <source>
        <dbReference type="Google" id="ProtNLM"/>
    </source>
</evidence>
<dbReference type="Proteomes" id="UP001596540">
    <property type="component" value="Unassembled WGS sequence"/>
</dbReference>
<evidence type="ECO:0000313" key="2">
    <source>
        <dbReference type="Proteomes" id="UP001596540"/>
    </source>
</evidence>
<proteinExistence type="predicted"/>
<organism evidence="1 2">
    <name type="scientific">Marinactinospora rubrisoli</name>
    <dbReference type="NCBI Taxonomy" id="2715399"/>
    <lineage>
        <taxon>Bacteria</taxon>
        <taxon>Bacillati</taxon>
        <taxon>Actinomycetota</taxon>
        <taxon>Actinomycetes</taxon>
        <taxon>Streptosporangiales</taxon>
        <taxon>Nocardiopsidaceae</taxon>
        <taxon>Marinactinospora</taxon>
    </lineage>
</organism>
<keyword evidence="2" id="KW-1185">Reference proteome</keyword>
<dbReference type="RefSeq" id="WP_379873475.1">
    <property type="nucleotide sequence ID" value="NZ_JBHTBH010000014.1"/>
</dbReference>
<gene>
    <name evidence="1" type="ORF">ACFQRF_24175</name>
</gene>
<comment type="caution">
    <text evidence="1">The sequence shown here is derived from an EMBL/GenBank/DDBJ whole genome shotgun (WGS) entry which is preliminary data.</text>
</comment>
<reference evidence="2" key="1">
    <citation type="journal article" date="2019" name="Int. J. Syst. Evol. Microbiol.">
        <title>The Global Catalogue of Microorganisms (GCM) 10K type strain sequencing project: providing services to taxonomists for standard genome sequencing and annotation.</title>
        <authorList>
            <consortium name="The Broad Institute Genomics Platform"/>
            <consortium name="The Broad Institute Genome Sequencing Center for Infectious Disease"/>
            <person name="Wu L."/>
            <person name="Ma J."/>
        </authorList>
    </citation>
    <scope>NUCLEOTIDE SEQUENCE [LARGE SCALE GENOMIC DNA]</scope>
    <source>
        <strain evidence="2">CGMCC 4.7382</strain>
    </source>
</reference>
<name>A0ABW2KNJ6_9ACTN</name>
<dbReference type="EMBL" id="JBHTBH010000014">
    <property type="protein sequence ID" value="MFC7330836.1"/>
    <property type="molecule type" value="Genomic_DNA"/>
</dbReference>
<sequence>MADEEPTPEQAIEAMVSVLEETGYVAVADLERRAVDVRVMDGDRLLGALLLVIGRWSPERRGWFMVVPARLGIEVSDGSQFRAIGPIAHDPRGAIPLIRSELSLLPTIPHTSLICRDPWIMASDMD</sequence>
<accession>A0ABW2KNJ6</accession>
<protein>
    <recommendedName>
        <fullName evidence="3">Immunity protein 35 domain-containing protein</fullName>
    </recommendedName>
</protein>